<protein>
    <submittedName>
        <fullName evidence="3">PEP-CTERM sorting domain-containing protein</fullName>
    </submittedName>
</protein>
<dbReference type="NCBIfam" id="TIGR02595">
    <property type="entry name" value="PEP_CTERM"/>
    <property type="match status" value="1"/>
</dbReference>
<feature type="signal peptide" evidence="1">
    <location>
        <begin position="1"/>
        <end position="24"/>
    </location>
</feature>
<name>A0ABV6IQ05_9PROT</name>
<organism evidence="3 4">
    <name type="scientific">Muricoccus vinaceus</name>
    <dbReference type="NCBI Taxonomy" id="424704"/>
    <lineage>
        <taxon>Bacteria</taxon>
        <taxon>Pseudomonadati</taxon>
        <taxon>Pseudomonadota</taxon>
        <taxon>Alphaproteobacteria</taxon>
        <taxon>Acetobacterales</taxon>
        <taxon>Roseomonadaceae</taxon>
        <taxon>Muricoccus</taxon>
    </lineage>
</organism>
<dbReference type="RefSeq" id="WP_377049813.1">
    <property type="nucleotide sequence ID" value="NZ_JBHLVZ010000011.1"/>
</dbReference>
<dbReference type="EMBL" id="JBHLVZ010000011">
    <property type="protein sequence ID" value="MFC0385665.1"/>
    <property type="molecule type" value="Genomic_DNA"/>
</dbReference>
<feature type="chain" id="PRO_5045258196" evidence="1">
    <location>
        <begin position="25"/>
        <end position="192"/>
    </location>
</feature>
<feature type="domain" description="Ice-binding protein C-terminal" evidence="2">
    <location>
        <begin position="166"/>
        <end position="187"/>
    </location>
</feature>
<gene>
    <name evidence="3" type="ORF">ACFFIC_08855</name>
</gene>
<proteinExistence type="predicted"/>
<dbReference type="InterPro" id="IPR013424">
    <property type="entry name" value="Ice-binding_C"/>
</dbReference>
<accession>A0ABV6IQ05</accession>
<comment type="caution">
    <text evidence="3">The sequence shown here is derived from an EMBL/GenBank/DDBJ whole genome shotgun (WGS) entry which is preliminary data.</text>
</comment>
<dbReference type="Proteomes" id="UP001589789">
    <property type="component" value="Unassembled WGS sequence"/>
</dbReference>
<dbReference type="Pfam" id="PF07589">
    <property type="entry name" value="PEP-CTERM"/>
    <property type="match status" value="1"/>
</dbReference>
<reference evidence="3 4" key="1">
    <citation type="submission" date="2024-09" db="EMBL/GenBank/DDBJ databases">
        <authorList>
            <person name="Sun Q."/>
            <person name="Mori K."/>
        </authorList>
    </citation>
    <scope>NUCLEOTIDE SEQUENCE [LARGE SCALE GENOMIC DNA]</scope>
    <source>
        <strain evidence="3 4">CCM 7468</strain>
    </source>
</reference>
<keyword evidence="1" id="KW-0732">Signal</keyword>
<evidence type="ECO:0000313" key="4">
    <source>
        <dbReference type="Proteomes" id="UP001589789"/>
    </source>
</evidence>
<keyword evidence="4" id="KW-1185">Reference proteome</keyword>
<evidence type="ECO:0000313" key="3">
    <source>
        <dbReference type="EMBL" id="MFC0385665.1"/>
    </source>
</evidence>
<sequence length="192" mass="19707">MDRTRLACMGLCMALLAGAAPARADFIGQAFTPTYEFPVAGAAYGPSSWSPASFTVGAGVETTGLIEGVTSIATDFSAARLVLVLSTDLVSPTWSSVPFNGPVFTSGSNLGITGAVVDALATTLAGFDDSRVSFTGNEVRINWNGLSYITGSQVAVDFTFSQNPVSVPEPSTLALFGLGLLGLGAARARAMR</sequence>
<evidence type="ECO:0000256" key="1">
    <source>
        <dbReference type="SAM" id="SignalP"/>
    </source>
</evidence>
<evidence type="ECO:0000259" key="2">
    <source>
        <dbReference type="Pfam" id="PF07589"/>
    </source>
</evidence>